<keyword evidence="1" id="KW-0812">Transmembrane</keyword>
<evidence type="ECO:0000313" key="3">
    <source>
        <dbReference type="Proteomes" id="UP000537131"/>
    </source>
</evidence>
<accession>A0A7Y0EJ64</accession>
<reference evidence="2 3" key="1">
    <citation type="submission" date="2020-06" db="EMBL/GenBank/DDBJ databases">
        <title>Complete Genome Sequence of Clostridium muelleri sp. nov. P21T, an Acid-Alcohol Producing Acetogen Isolated from Old Hay.</title>
        <authorList>
            <person name="Duncan K.E."/>
            <person name="Tanner R.S."/>
        </authorList>
    </citation>
    <scope>NUCLEOTIDE SEQUENCE [LARGE SCALE GENOMIC DNA]</scope>
    <source>
        <strain evidence="2 3">P21</strain>
    </source>
</reference>
<gene>
    <name evidence="2" type="ORF">HBE96_17675</name>
</gene>
<dbReference type="AlphaFoldDB" id="A0A7Y0EJ64"/>
<protein>
    <submittedName>
        <fullName evidence="2">Uncharacterized protein</fullName>
    </submittedName>
</protein>
<evidence type="ECO:0000313" key="2">
    <source>
        <dbReference type="EMBL" id="NMM64449.1"/>
    </source>
</evidence>
<feature type="transmembrane region" description="Helical" evidence="1">
    <location>
        <begin position="50"/>
        <end position="72"/>
    </location>
</feature>
<dbReference type="Proteomes" id="UP000537131">
    <property type="component" value="Unassembled WGS sequence"/>
</dbReference>
<keyword evidence="1" id="KW-1133">Transmembrane helix</keyword>
<proteinExistence type="predicted"/>
<organism evidence="2 3">
    <name type="scientific">Clostridium muellerianum</name>
    <dbReference type="NCBI Taxonomy" id="2716538"/>
    <lineage>
        <taxon>Bacteria</taxon>
        <taxon>Bacillati</taxon>
        <taxon>Bacillota</taxon>
        <taxon>Clostridia</taxon>
        <taxon>Eubacteriales</taxon>
        <taxon>Clostridiaceae</taxon>
        <taxon>Clostridium</taxon>
    </lineage>
</organism>
<comment type="caution">
    <text evidence="2">The sequence shown here is derived from an EMBL/GenBank/DDBJ whole genome shotgun (WGS) entry which is preliminary data.</text>
</comment>
<keyword evidence="1" id="KW-0472">Membrane</keyword>
<dbReference type="EMBL" id="JABBNI010000037">
    <property type="protein sequence ID" value="NMM64449.1"/>
    <property type="molecule type" value="Genomic_DNA"/>
</dbReference>
<dbReference type="RefSeq" id="WP_169299045.1">
    <property type="nucleotide sequence ID" value="NZ_JABBNI010000037.1"/>
</dbReference>
<sequence>MELTQAKNVNTGIDKVRKKKTHAIGSSTDFGESNIIADATRMANPTGTIAITYIVFNIIAIILNNLSLILSII</sequence>
<evidence type="ECO:0000256" key="1">
    <source>
        <dbReference type="SAM" id="Phobius"/>
    </source>
</evidence>
<name>A0A7Y0EJ64_9CLOT</name>
<keyword evidence="3" id="KW-1185">Reference proteome</keyword>